<dbReference type="KEGG" id="phal:H9I45_08170"/>
<dbReference type="InterPro" id="IPR029057">
    <property type="entry name" value="PRTase-like"/>
</dbReference>
<keyword evidence="4" id="KW-1185">Reference proteome</keyword>
<reference evidence="3 4" key="1">
    <citation type="journal article" date="2016" name="Int. J. Syst. Evol. Microbiol.">
        <title>Polaribacter haliotis sp. nov., isolated from the gut of abalone Haliotis discus hannai.</title>
        <authorList>
            <person name="Kim Y.O."/>
            <person name="Park I.S."/>
            <person name="Park S."/>
            <person name="Nam B.H."/>
            <person name="Park J.M."/>
            <person name="Kim D.G."/>
            <person name="Yoon J.H."/>
        </authorList>
    </citation>
    <scope>NUCLEOTIDE SEQUENCE [LARGE SCALE GENOMIC DNA]</scope>
    <source>
        <strain evidence="3 4">KCTC 52418</strain>
    </source>
</reference>
<dbReference type="Proteomes" id="UP000516764">
    <property type="component" value="Chromosome"/>
</dbReference>
<evidence type="ECO:0000313" key="3">
    <source>
        <dbReference type="EMBL" id="QOD59352.1"/>
    </source>
</evidence>
<evidence type="ECO:0000313" key="4">
    <source>
        <dbReference type="Proteomes" id="UP000516764"/>
    </source>
</evidence>
<evidence type="ECO:0000259" key="2">
    <source>
        <dbReference type="Pfam" id="PF00156"/>
    </source>
</evidence>
<dbReference type="OrthoDB" id="9779910at2"/>
<dbReference type="CDD" id="cd06223">
    <property type="entry name" value="PRTases_typeI"/>
    <property type="match status" value="1"/>
</dbReference>
<dbReference type="SUPFAM" id="SSF53271">
    <property type="entry name" value="PRTase-like"/>
    <property type="match status" value="1"/>
</dbReference>
<dbReference type="InterPro" id="IPR000836">
    <property type="entry name" value="PRTase_dom"/>
</dbReference>
<evidence type="ECO:0000256" key="1">
    <source>
        <dbReference type="ARBA" id="ARBA00008007"/>
    </source>
</evidence>
<protein>
    <submittedName>
        <fullName evidence="3">ComF family protein</fullName>
    </submittedName>
</protein>
<dbReference type="Pfam" id="PF00156">
    <property type="entry name" value="Pribosyltran"/>
    <property type="match status" value="1"/>
</dbReference>
<dbReference type="AlphaFoldDB" id="A0A7L8ABI9"/>
<name>A0A7L8ABI9_9FLAO</name>
<sequence length="231" mass="26987">MKILTDLFQLFYPRLCANCDTQLIENELILCTFCRHDLPLTNFNNYRENKVAKIFYGRIAVEKAYSLLFYRKEGISKKLIQELKYKGNEDIGIFFGNWLGEMLKENKEFNDIDCIIPVPLHPKKKRQRGYNQVSKFGETVGKHLQITFNERLLTRISSSKTQTLQSRFERFTNNDTKFSLMDYTTLKNKHILIVDDVITTGATLEACAKELQKTENIKISFLTIGYTELNL</sequence>
<dbReference type="RefSeq" id="WP_088355324.1">
    <property type="nucleotide sequence ID" value="NZ_CP061813.1"/>
</dbReference>
<dbReference type="PANTHER" id="PTHR47505">
    <property type="entry name" value="DNA UTILIZATION PROTEIN YHGH"/>
    <property type="match status" value="1"/>
</dbReference>
<dbReference type="EMBL" id="CP061813">
    <property type="protein sequence ID" value="QOD59352.1"/>
    <property type="molecule type" value="Genomic_DNA"/>
</dbReference>
<dbReference type="Gene3D" id="3.40.50.2020">
    <property type="match status" value="1"/>
</dbReference>
<accession>A0A7L8ABI9</accession>
<gene>
    <name evidence="3" type="ORF">H9I45_08170</name>
</gene>
<organism evidence="3 4">
    <name type="scientific">Polaribacter haliotis</name>
    <dbReference type="NCBI Taxonomy" id="1888915"/>
    <lineage>
        <taxon>Bacteria</taxon>
        <taxon>Pseudomonadati</taxon>
        <taxon>Bacteroidota</taxon>
        <taxon>Flavobacteriia</taxon>
        <taxon>Flavobacteriales</taxon>
        <taxon>Flavobacteriaceae</taxon>
    </lineage>
</organism>
<feature type="domain" description="Phosphoribosyltransferase" evidence="2">
    <location>
        <begin position="181"/>
        <end position="213"/>
    </location>
</feature>
<proteinExistence type="inferred from homology"/>
<dbReference type="PANTHER" id="PTHR47505:SF1">
    <property type="entry name" value="DNA UTILIZATION PROTEIN YHGH"/>
    <property type="match status" value="1"/>
</dbReference>
<comment type="similarity">
    <text evidence="1">Belongs to the ComF/GntX family.</text>
</comment>
<dbReference type="InterPro" id="IPR051910">
    <property type="entry name" value="ComF/GntX_DNA_util-trans"/>
</dbReference>